<gene>
    <name evidence="4" type="ORF">G3I67_05850</name>
</gene>
<sequence>MIKPVIVGAGPAGIRAAQTLVSHGLRPTVLDESPSWGGQIYRQPSVHFKRTKKGLYGFEAGRADSVHQAMAEILDRVDYHPDTLVWNAQDNQLDTLSSGKTSVSSYSHLILATGATDRVLPFEGWTLPGVYSLGAAQIALKAQGNSIGDRVVLMGTGPLLYLVAYQYVRAGANVVAVLDTSKRKSQVAATGSMLSLPSVLLKGVYYIAWLRAHGVPLFEGINPIRASGHERVTGIVWEDDRGNHEISCDAIGFGYALRSETQLADILGCRFSFDRLQRAHLPERDECGRSSIDGVYLAGDGAGIMGADAAEKAGELVALTLISDAQPSLIHEKDRTRMKELQSELSRIKRFRLGLEQAFPFPQNWANQTPDDLIICRCEEISAGQIRQAVQVNGAIEINRVKALTRVGMGRCQSRMCAAAAAEIIADCAGIDISEVGRLRGQPPIKPIPFVTEQQTGETQIRDKQ</sequence>
<dbReference type="Pfam" id="PF04324">
    <property type="entry name" value="Fer2_BFD"/>
    <property type="match status" value="1"/>
</dbReference>
<reference evidence="4" key="1">
    <citation type="submission" date="2020-02" db="EMBL/GenBank/DDBJ databases">
        <authorList>
            <person name="Chen W.-M."/>
        </authorList>
    </citation>
    <scope>NUCLEOTIDE SEQUENCE</scope>
    <source>
        <strain evidence="4">NBD-18</strain>
    </source>
</reference>
<dbReference type="Pfam" id="PF07992">
    <property type="entry name" value="Pyr_redox_2"/>
    <property type="match status" value="1"/>
</dbReference>
<dbReference type="InterPro" id="IPR036188">
    <property type="entry name" value="FAD/NAD-bd_sf"/>
</dbReference>
<dbReference type="Gene3D" id="1.10.10.1100">
    <property type="entry name" value="BFD-like [2Fe-2S]-binding domain"/>
    <property type="match status" value="1"/>
</dbReference>
<dbReference type="InterPro" id="IPR007419">
    <property type="entry name" value="BFD-like_2Fe2S-bd_dom"/>
</dbReference>
<name>A0A6B2QXL5_9BURK</name>
<dbReference type="GO" id="GO:0016491">
    <property type="term" value="F:oxidoreductase activity"/>
    <property type="evidence" value="ECO:0007669"/>
    <property type="project" value="UniProtKB-KW"/>
</dbReference>
<feature type="domain" description="BFD-like [2Fe-2S]-binding" evidence="2">
    <location>
        <begin position="374"/>
        <end position="426"/>
    </location>
</feature>
<feature type="domain" description="FAD/NAD(P)-binding" evidence="3">
    <location>
        <begin position="5"/>
        <end position="314"/>
    </location>
</feature>
<dbReference type="SUPFAM" id="SSF51905">
    <property type="entry name" value="FAD/NAD(P)-binding domain"/>
    <property type="match status" value="1"/>
</dbReference>
<dbReference type="CDD" id="cd19946">
    <property type="entry name" value="GlpA-like_Fer2_BFD-like"/>
    <property type="match status" value="1"/>
</dbReference>
<dbReference type="InterPro" id="IPR023753">
    <property type="entry name" value="FAD/NAD-binding_dom"/>
</dbReference>
<dbReference type="InterPro" id="IPR051691">
    <property type="entry name" value="Metab_Enz_Cyan_OpOx_G3PDH"/>
</dbReference>
<dbReference type="InterPro" id="IPR017224">
    <property type="entry name" value="Opine_Oxase_asu/HCN_bsu"/>
</dbReference>
<evidence type="ECO:0000259" key="2">
    <source>
        <dbReference type="Pfam" id="PF04324"/>
    </source>
</evidence>
<accession>A0A6B2QXL5</accession>
<dbReference type="Gene3D" id="3.50.50.60">
    <property type="entry name" value="FAD/NAD(P)-binding domain"/>
    <property type="match status" value="2"/>
</dbReference>
<dbReference type="EMBL" id="JAAGRN010000003">
    <property type="protein sequence ID" value="NDY82753.1"/>
    <property type="molecule type" value="Genomic_DNA"/>
</dbReference>
<comment type="caution">
    <text evidence="4">The sequence shown here is derived from an EMBL/GenBank/DDBJ whole genome shotgun (WGS) entry which is preliminary data.</text>
</comment>
<dbReference type="PIRSF" id="PIRSF037495">
    <property type="entry name" value="Opine_OX_OoxA/HcnB"/>
    <property type="match status" value="1"/>
</dbReference>
<evidence type="ECO:0000259" key="3">
    <source>
        <dbReference type="Pfam" id="PF07992"/>
    </source>
</evidence>
<dbReference type="PRINTS" id="PR00411">
    <property type="entry name" value="PNDRDTASEI"/>
</dbReference>
<protein>
    <submittedName>
        <fullName evidence="4">NAD(P)/FAD-dependent oxidoreductase</fullName>
    </submittedName>
</protein>
<dbReference type="InterPro" id="IPR041854">
    <property type="entry name" value="BFD-like_2Fe2S-bd_dom_sf"/>
</dbReference>
<organism evidence="4">
    <name type="scientific">Sheuella amnicola</name>
    <dbReference type="NCBI Taxonomy" id="2707330"/>
    <lineage>
        <taxon>Bacteria</taxon>
        <taxon>Pseudomonadati</taxon>
        <taxon>Pseudomonadota</taxon>
        <taxon>Betaproteobacteria</taxon>
        <taxon>Burkholderiales</taxon>
        <taxon>Alcaligenaceae</taxon>
        <taxon>Sheuella</taxon>
    </lineage>
</organism>
<keyword evidence="1" id="KW-0560">Oxidoreductase</keyword>
<dbReference type="PANTHER" id="PTHR42949">
    <property type="entry name" value="ANAEROBIC GLYCEROL-3-PHOSPHATE DEHYDROGENASE SUBUNIT B"/>
    <property type="match status" value="1"/>
</dbReference>
<evidence type="ECO:0000313" key="4">
    <source>
        <dbReference type="EMBL" id="NDY82753.1"/>
    </source>
</evidence>
<dbReference type="AlphaFoldDB" id="A0A6B2QXL5"/>
<evidence type="ECO:0000256" key="1">
    <source>
        <dbReference type="ARBA" id="ARBA00023002"/>
    </source>
</evidence>
<proteinExistence type="predicted"/>
<dbReference type="PANTHER" id="PTHR42949:SF3">
    <property type="entry name" value="ANAEROBIC GLYCEROL-3-PHOSPHATE DEHYDROGENASE SUBUNIT B"/>
    <property type="match status" value="1"/>
</dbReference>
<dbReference type="PRINTS" id="PR00368">
    <property type="entry name" value="FADPNR"/>
</dbReference>